<evidence type="ECO:0000313" key="1">
    <source>
        <dbReference type="EMBL" id="BCK56262.1"/>
    </source>
</evidence>
<dbReference type="RefSeq" id="WP_187683367.1">
    <property type="nucleotide sequence ID" value="NZ_AP023396.1"/>
</dbReference>
<protein>
    <submittedName>
        <fullName evidence="1">Uncharacterized protein</fullName>
    </submittedName>
</protein>
<gene>
    <name evidence="1" type="ORF">NWFMUON74_40340</name>
</gene>
<sequence>MKNGWPDRLVLRPLSKSDAHQVVSWKYGGPWQIYNLTATEELPSADDGYMAVADADTDRIVGFFCTGPEARVPGLEAVFQSLVADEVPLDVVDLTTGQGLRASGQLF</sequence>
<dbReference type="AlphaFoldDB" id="A0A7G1KM36"/>
<name>A0A7G1KM36_9NOCA</name>
<proteinExistence type="predicted"/>
<evidence type="ECO:0000313" key="2">
    <source>
        <dbReference type="Proteomes" id="UP000516173"/>
    </source>
</evidence>
<dbReference type="GeneID" id="80348522"/>
<accession>A0A7G1KM36</accession>
<reference evidence="1 2" key="1">
    <citation type="submission" date="2020-08" db="EMBL/GenBank/DDBJ databases">
        <title>Genome Sequencing of Nocardia wallacei strain FMUON74 and assembly.</title>
        <authorList>
            <person name="Toyokawa M."/>
            <person name="Uesaka K."/>
        </authorList>
    </citation>
    <scope>NUCLEOTIDE SEQUENCE [LARGE SCALE GENOMIC DNA]</scope>
    <source>
        <strain evidence="1 2">FMUON74</strain>
    </source>
</reference>
<dbReference type="KEGG" id="nwl:NWFMUON74_40340"/>
<dbReference type="Proteomes" id="UP000516173">
    <property type="component" value="Chromosome"/>
</dbReference>
<organism evidence="1 2">
    <name type="scientific">Nocardia wallacei</name>
    <dbReference type="NCBI Taxonomy" id="480035"/>
    <lineage>
        <taxon>Bacteria</taxon>
        <taxon>Bacillati</taxon>
        <taxon>Actinomycetota</taxon>
        <taxon>Actinomycetes</taxon>
        <taxon>Mycobacteriales</taxon>
        <taxon>Nocardiaceae</taxon>
        <taxon>Nocardia</taxon>
    </lineage>
</organism>
<keyword evidence="2" id="KW-1185">Reference proteome</keyword>
<dbReference type="EMBL" id="AP023396">
    <property type="protein sequence ID" value="BCK56262.1"/>
    <property type="molecule type" value="Genomic_DNA"/>
</dbReference>